<dbReference type="Gene3D" id="3.60.10.10">
    <property type="entry name" value="Endonuclease/exonuclease/phosphatase"/>
    <property type="match status" value="1"/>
</dbReference>
<dbReference type="InterPro" id="IPR036691">
    <property type="entry name" value="Endo/exonu/phosph_ase_sf"/>
</dbReference>
<dbReference type="KEGG" id="pib:BBD41_21390"/>
<dbReference type="AlphaFoldDB" id="A0A1B2E4K5"/>
<evidence type="ECO:0000313" key="2">
    <source>
        <dbReference type="EMBL" id="ANY74914.1"/>
    </source>
</evidence>
<sequence length="621" mass="68979">MMRVRKEVAAALCFVLLVAFFPLSRIEAASEPFKGGVKNDTVTFSVYAVGDSVPRRTQFQLELRCEEGTAARARLSIEGNDLHTVTHHAAGQECKVWAGSGGHAGLGNEVQITVSGEEGVIARKVLYPEGEAEVVSSEFDVPQGELQIAVNHEYTEGALGTRVRVMEWNIWGGGRSAGGQENVEQIIEVIRHENPDVLFTIETYASGEKILEGINEGLPEDLRYSGIKVTNQAAHQPNDDNLWIFTRYPVMKQYPIISHAGLMSGFHFGGVKIQLPDGQEVNLFNTWLYHDGWAWDAVNQTVGEITYGIPRTYTNAEIVATDLQPRRMQMIRKILYENYPRLLTGDSSPIIMAGDFNTMSAEDWSSRFADAPGHAGLVLQWPVTTLIQEEGFIDTYRWANPDAARDPGSTWSPYHGFGMAPGRIDYIWTKGQEIRVLDSYTVDEMLPEHQNRAVPFYSDHAAVVTDLMIRNRNRLPGGPPQVEHVVPRFQMTATSTSEHAGYEASKAIDGNRDTMWHTEWAPQEPLPQSILLDLGDVYNVTGLDYQTRTDFKPDGIVTGYNIYVSSDGESFMKIADGVWEHDYSPKKADFSAGGVRFIKLEATQGSGNAASAAEIKVRFQP</sequence>
<reference evidence="2" key="1">
    <citation type="submission" date="2016-08" db="EMBL/GenBank/DDBJ databases">
        <title>Complete Genome Seqeunce of Paenibacillus sp. nov. IHBB 9852 from high altitute lake of Indian trans-Himalayas.</title>
        <authorList>
            <person name="Kiran S."/>
            <person name="Swarnkar M.K."/>
            <person name="Rana A."/>
            <person name="Tewari R."/>
            <person name="Gulati A."/>
        </authorList>
    </citation>
    <scope>NUCLEOTIDE SEQUENCE [LARGE SCALE GENOMIC DNA]</scope>
    <source>
        <strain evidence="2">IHBB 9852</strain>
    </source>
</reference>
<name>A0A1B2E4K5_9BACL</name>
<dbReference type="EMBL" id="CP016809">
    <property type="protein sequence ID" value="ANY74914.1"/>
    <property type="molecule type" value="Genomic_DNA"/>
</dbReference>
<proteinExistence type="predicted"/>
<dbReference type="InterPro" id="IPR008979">
    <property type="entry name" value="Galactose-bd-like_sf"/>
</dbReference>
<evidence type="ECO:0000259" key="1">
    <source>
        <dbReference type="PROSITE" id="PS50022"/>
    </source>
</evidence>
<organism evidence="2">
    <name type="scientific">Paenibacillus ihbetae</name>
    <dbReference type="NCBI Taxonomy" id="1870820"/>
    <lineage>
        <taxon>Bacteria</taxon>
        <taxon>Bacillati</taxon>
        <taxon>Bacillota</taxon>
        <taxon>Bacilli</taxon>
        <taxon>Bacillales</taxon>
        <taxon>Paenibacillaceae</taxon>
        <taxon>Paenibacillus</taxon>
    </lineage>
</organism>
<accession>A0A1B2E4K5</accession>
<dbReference type="Pfam" id="PF00754">
    <property type="entry name" value="F5_F8_type_C"/>
    <property type="match status" value="1"/>
</dbReference>
<dbReference type="GO" id="GO:0003824">
    <property type="term" value="F:catalytic activity"/>
    <property type="evidence" value="ECO:0007669"/>
    <property type="project" value="InterPro"/>
</dbReference>
<dbReference type="PROSITE" id="PS50022">
    <property type="entry name" value="FA58C_3"/>
    <property type="match status" value="1"/>
</dbReference>
<dbReference type="InterPro" id="IPR000421">
    <property type="entry name" value="FA58C"/>
</dbReference>
<dbReference type="SUPFAM" id="SSF49785">
    <property type="entry name" value="Galactose-binding domain-like"/>
    <property type="match status" value="1"/>
</dbReference>
<dbReference type="Pfam" id="PF03372">
    <property type="entry name" value="Exo_endo_phos"/>
    <property type="match status" value="1"/>
</dbReference>
<gene>
    <name evidence="2" type="ORF">BBD41_21390</name>
</gene>
<dbReference type="InterPro" id="IPR005135">
    <property type="entry name" value="Endo/exonuclease/phosphatase"/>
</dbReference>
<dbReference type="PANTHER" id="PTHR41349:SF1">
    <property type="entry name" value="PROTEIN CBG08683"/>
    <property type="match status" value="1"/>
</dbReference>
<dbReference type="PANTHER" id="PTHR41349">
    <property type="match status" value="1"/>
</dbReference>
<protein>
    <recommendedName>
        <fullName evidence="1">F5/8 type C domain-containing protein</fullName>
    </recommendedName>
</protein>
<feature type="domain" description="F5/8 type C" evidence="1">
    <location>
        <begin position="473"/>
        <end position="620"/>
    </location>
</feature>
<dbReference type="SUPFAM" id="SSF56219">
    <property type="entry name" value="DNase I-like"/>
    <property type="match status" value="1"/>
</dbReference>
<dbReference type="Gene3D" id="2.60.120.260">
    <property type="entry name" value="Galactose-binding domain-like"/>
    <property type="match status" value="1"/>
</dbReference>